<proteinExistence type="predicted"/>
<protein>
    <submittedName>
        <fullName evidence="2">Uncharacterized protein</fullName>
    </submittedName>
</protein>
<reference evidence="2 3" key="1">
    <citation type="journal article" date="2014" name="Environ. Microbiol.">
        <title>The nitrate-ammonifying and nosZ-carrying bacterium Bacillus vireti is a potent source and sink for nitric and nitrous oxide under high nitrate conditions.</title>
        <authorList>
            <person name="Mania D."/>
            <person name="Heylen K."/>
            <person name="van Spanning R.J."/>
            <person name="Frostegard A."/>
        </authorList>
    </citation>
    <scope>NUCLEOTIDE SEQUENCE [LARGE SCALE GENOMIC DNA]</scope>
    <source>
        <strain evidence="2 3">LMG 21834</strain>
    </source>
</reference>
<evidence type="ECO:0000313" key="3">
    <source>
        <dbReference type="Proteomes" id="UP000018877"/>
    </source>
</evidence>
<organism evidence="2 3">
    <name type="scientific">Neobacillus vireti LMG 21834</name>
    <dbReference type="NCBI Taxonomy" id="1131730"/>
    <lineage>
        <taxon>Bacteria</taxon>
        <taxon>Bacillati</taxon>
        <taxon>Bacillota</taxon>
        <taxon>Bacilli</taxon>
        <taxon>Bacillales</taxon>
        <taxon>Bacillaceae</taxon>
        <taxon>Neobacillus</taxon>
    </lineage>
</organism>
<keyword evidence="3" id="KW-1185">Reference proteome</keyword>
<feature type="region of interest" description="Disordered" evidence="1">
    <location>
        <begin position="24"/>
        <end position="60"/>
    </location>
</feature>
<comment type="caution">
    <text evidence="2">The sequence shown here is derived from an EMBL/GenBank/DDBJ whole genome shotgun (WGS) entry which is preliminary data.</text>
</comment>
<dbReference type="AlphaFoldDB" id="A0AB94IT56"/>
<gene>
    <name evidence="2" type="ORF">BAVI_03454</name>
</gene>
<accession>A0AB94IT56</accession>
<dbReference type="EMBL" id="ALAN01000025">
    <property type="protein sequence ID" value="ETI70235.1"/>
    <property type="molecule type" value="Genomic_DNA"/>
</dbReference>
<evidence type="ECO:0000256" key="1">
    <source>
        <dbReference type="SAM" id="MobiDB-lite"/>
    </source>
</evidence>
<sequence length="60" mass="6488">MLQIFSLILHPLLIGAEGTRLLRDREVTGDPAGAEEAPGPPRGKRVPGAEINRANCRDNQ</sequence>
<name>A0AB94IT56_9BACI</name>
<evidence type="ECO:0000313" key="2">
    <source>
        <dbReference type="EMBL" id="ETI70235.1"/>
    </source>
</evidence>
<dbReference type="Proteomes" id="UP000018877">
    <property type="component" value="Unassembled WGS sequence"/>
</dbReference>